<reference evidence="2 3" key="1">
    <citation type="journal article" date="2016" name="Nat. Commun.">
        <title>Thousands of microbial genomes shed light on interconnected biogeochemical processes in an aquifer system.</title>
        <authorList>
            <person name="Anantharaman K."/>
            <person name="Brown C.T."/>
            <person name="Hug L.A."/>
            <person name="Sharon I."/>
            <person name="Castelle C.J."/>
            <person name="Probst A.J."/>
            <person name="Thomas B.C."/>
            <person name="Singh A."/>
            <person name="Wilkins M.J."/>
            <person name="Karaoz U."/>
            <person name="Brodie E.L."/>
            <person name="Williams K.H."/>
            <person name="Hubbard S.S."/>
            <person name="Banfield J.F."/>
        </authorList>
    </citation>
    <scope>NUCLEOTIDE SEQUENCE [LARGE SCALE GENOMIC DNA]</scope>
</reference>
<dbReference type="PROSITE" id="PS51257">
    <property type="entry name" value="PROKAR_LIPOPROTEIN"/>
    <property type="match status" value="1"/>
</dbReference>
<evidence type="ECO:0000313" key="3">
    <source>
        <dbReference type="Proteomes" id="UP000179005"/>
    </source>
</evidence>
<dbReference type="AlphaFoldDB" id="A0A1F4VAH3"/>
<evidence type="ECO:0000256" key="1">
    <source>
        <dbReference type="SAM" id="SignalP"/>
    </source>
</evidence>
<feature type="chain" id="PRO_5009514962" evidence="1">
    <location>
        <begin position="28"/>
        <end position="142"/>
    </location>
</feature>
<dbReference type="Proteomes" id="UP000179005">
    <property type="component" value="Unassembled WGS sequence"/>
</dbReference>
<dbReference type="EMBL" id="MEVC01000023">
    <property type="protein sequence ID" value="OGC54166.1"/>
    <property type="molecule type" value="Genomic_DNA"/>
</dbReference>
<name>A0A1F4VAH3_UNCKA</name>
<evidence type="ECO:0000313" key="2">
    <source>
        <dbReference type="EMBL" id="OGC54166.1"/>
    </source>
</evidence>
<gene>
    <name evidence="2" type="ORF">A2797_00045</name>
</gene>
<protein>
    <submittedName>
        <fullName evidence="2">Uncharacterized protein</fullName>
    </submittedName>
</protein>
<feature type="signal peptide" evidence="1">
    <location>
        <begin position="1"/>
        <end position="27"/>
    </location>
</feature>
<keyword evidence="1" id="KW-0732">Signal</keyword>
<accession>A0A1F4VAH3</accession>
<proteinExistence type="predicted"/>
<comment type="caution">
    <text evidence="2">The sequence shown here is derived from an EMBL/GenBank/DDBJ whole genome shotgun (WGS) entry which is preliminary data.</text>
</comment>
<sequence length="142" mass="16214">MRIAANRVALIFAVLASLLVGCSSDIAHERTDVMMSDGTIHVEVERNLSLDYIYSSGLRRDGVAVEGEYLSIFVGRSHEYYSRPRGGVVDYISRGDIFTSRENSNYYNPDAQIFLEANRRFDEFKAKYKVDELVTDFIRANR</sequence>
<organism evidence="2 3">
    <name type="scientific">candidate division WWE3 bacterium RIFCSPHIGHO2_01_FULL_48_15</name>
    <dbReference type="NCBI Taxonomy" id="1802619"/>
    <lineage>
        <taxon>Bacteria</taxon>
        <taxon>Katanobacteria</taxon>
    </lineage>
</organism>
<dbReference type="STRING" id="1802619.A2797_00045"/>